<evidence type="ECO:0000313" key="3">
    <source>
        <dbReference type="EMBL" id="EED15882.1"/>
    </source>
</evidence>
<dbReference type="STRING" id="441959.B8MG15"/>
<name>B8MG15_TALSN</name>
<dbReference type="AlphaFoldDB" id="B8MG15"/>
<evidence type="ECO:0000313" key="4">
    <source>
        <dbReference type="Proteomes" id="UP000001745"/>
    </source>
</evidence>
<comment type="pathway">
    <text evidence="1">Mycotoxin biosynthesis.</text>
</comment>
<dbReference type="PANTHER" id="PTHR33365">
    <property type="entry name" value="YALI0B05434P"/>
    <property type="match status" value="1"/>
</dbReference>
<keyword evidence="4" id="KW-1185">Reference proteome</keyword>
<dbReference type="RefSeq" id="XP_002483116.1">
    <property type="nucleotide sequence ID" value="XM_002483071.1"/>
</dbReference>
<evidence type="ECO:0000256" key="1">
    <source>
        <dbReference type="ARBA" id="ARBA00004685"/>
    </source>
</evidence>
<dbReference type="Proteomes" id="UP000001745">
    <property type="component" value="Unassembled WGS sequence"/>
</dbReference>
<dbReference type="EMBL" id="EQ962656">
    <property type="protein sequence ID" value="EED15882.1"/>
    <property type="molecule type" value="Genomic_DNA"/>
</dbReference>
<dbReference type="PANTHER" id="PTHR33365:SF4">
    <property type="entry name" value="CYCLOCHLOROTINE BIOSYNTHESIS PROTEIN O"/>
    <property type="match status" value="1"/>
</dbReference>
<sequence length="276" mass="31726">MAFKYTSLTRDPQRSPLYVAFNQTEKIEDFEDTYVPVRECGDSTQSDTPRSFSSAIKSYWIWALHTTLLLTSLTLFLFSQKARHCSTLDHVRQFSAWSPADTYVRYNDVKYNFTREGKKFVGYGPEVDAAWREISYDVGDQWIPKSGLAKLGMPEYSLKVDHPVTGEEGYRVGIEVFHHLHCLNLLRKVTYKDYYEPLGGEFTAGPEALQHHTDHCLEVLRMNIQCTADIGLFTLYMVDGDPQAWPELNSRHVCRDFGKIRDWAIENSVGNMEALA</sequence>
<reference evidence="4" key="1">
    <citation type="journal article" date="2015" name="Genome Announc.">
        <title>Genome sequence of the AIDS-associated pathogen Penicillium marneffei (ATCC18224) and its near taxonomic relative Talaromyces stipitatus (ATCC10500).</title>
        <authorList>
            <person name="Nierman W.C."/>
            <person name="Fedorova-Abrams N.D."/>
            <person name="Andrianopoulos A."/>
        </authorList>
    </citation>
    <scope>NUCLEOTIDE SEQUENCE [LARGE SCALE GENOMIC DNA]</scope>
    <source>
        <strain evidence="4">ATCC 10500 / CBS 375.48 / QM 6759 / NRRL 1006</strain>
    </source>
</reference>
<dbReference type="InParanoid" id="B8MG15"/>
<comment type="similarity">
    <text evidence="2">Belongs to the ustYa family.</text>
</comment>
<dbReference type="HOGENOM" id="CLU_042941_0_2_1"/>
<dbReference type="GO" id="GO:0043386">
    <property type="term" value="P:mycotoxin biosynthetic process"/>
    <property type="evidence" value="ECO:0007669"/>
    <property type="project" value="InterPro"/>
</dbReference>
<dbReference type="OMA" id="IMCQSDT"/>
<evidence type="ECO:0008006" key="5">
    <source>
        <dbReference type="Google" id="ProtNLM"/>
    </source>
</evidence>
<dbReference type="OrthoDB" id="3687641at2759"/>
<dbReference type="InterPro" id="IPR021765">
    <property type="entry name" value="UstYa-like"/>
</dbReference>
<dbReference type="eggNOG" id="ENOG502SQ6R">
    <property type="taxonomic scope" value="Eukaryota"/>
</dbReference>
<proteinExistence type="inferred from homology"/>
<protein>
    <recommendedName>
        <fullName evidence="5">Tat pathway signal sequence</fullName>
    </recommendedName>
</protein>
<gene>
    <name evidence="3" type="ORF">TSTA_010000</name>
</gene>
<dbReference type="PhylomeDB" id="B8MG15"/>
<dbReference type="GeneID" id="8102796"/>
<dbReference type="Pfam" id="PF11807">
    <property type="entry name" value="UstYa"/>
    <property type="match status" value="1"/>
</dbReference>
<evidence type="ECO:0000256" key="2">
    <source>
        <dbReference type="ARBA" id="ARBA00035112"/>
    </source>
</evidence>
<accession>B8MG15</accession>
<dbReference type="VEuPathDB" id="FungiDB:TSTA_010000"/>
<organism evidence="3 4">
    <name type="scientific">Talaromyces stipitatus (strain ATCC 10500 / CBS 375.48 / QM 6759 / NRRL 1006)</name>
    <name type="common">Penicillium stipitatum</name>
    <dbReference type="NCBI Taxonomy" id="441959"/>
    <lineage>
        <taxon>Eukaryota</taxon>
        <taxon>Fungi</taxon>
        <taxon>Dikarya</taxon>
        <taxon>Ascomycota</taxon>
        <taxon>Pezizomycotina</taxon>
        <taxon>Eurotiomycetes</taxon>
        <taxon>Eurotiomycetidae</taxon>
        <taxon>Eurotiales</taxon>
        <taxon>Trichocomaceae</taxon>
        <taxon>Talaromyces</taxon>
        <taxon>Talaromyces sect. Talaromyces</taxon>
    </lineage>
</organism>